<sequence length="391" mass="42898">MTRPETSMPATGPAWMDADLTLFQDATRRVFEKEFAPDEDRWRRQQHADRSIWDKAGRLGLLCVSMPEAYGGGGGSFAHEAIVAAEQARAMVYGFSNNVHSAILAHYILNYGTEAQRRRWLPSMATGERVGAIAMSEPGAGSDLKSVRTTAARDGDVYVINGSKTFITNGLHADLICVVAKTDPSAGTRGVSLIMVETRDLPGFRRGKLLEKLGQKSLDTAELFFDDVRVPAANLLGEAEGLGFTQLMQQLPRERLLIAVGAVATMRRAIDDTVAYTKTRQVFGQALIDLQNTRFKLAECETVATIAARFVDDCIARQLQGTLDLSTAAMAKWWTTQMNCQVIDECLQLHGGYGYMLETPIARMYADARVGKIYGGSNEIMKEIIARGMTA</sequence>
<evidence type="ECO:0000256" key="6">
    <source>
        <dbReference type="ARBA" id="ARBA00023002"/>
    </source>
</evidence>
<dbReference type="InterPro" id="IPR050741">
    <property type="entry name" value="Acyl-CoA_dehydrogenase"/>
</dbReference>
<evidence type="ECO:0000256" key="2">
    <source>
        <dbReference type="ARBA" id="ARBA00005102"/>
    </source>
</evidence>
<dbReference type="InterPro" id="IPR037069">
    <property type="entry name" value="AcylCoA_DH/ox_N_sf"/>
</dbReference>
<evidence type="ECO:0000259" key="10">
    <source>
        <dbReference type="Pfam" id="PF00441"/>
    </source>
</evidence>
<dbReference type="GO" id="GO:0005737">
    <property type="term" value="C:cytoplasm"/>
    <property type="evidence" value="ECO:0007669"/>
    <property type="project" value="TreeGrafter"/>
</dbReference>
<proteinExistence type="inferred from homology"/>
<evidence type="ECO:0000256" key="7">
    <source>
        <dbReference type="ARBA" id="ARBA00037085"/>
    </source>
</evidence>
<dbReference type="GO" id="GO:0050660">
    <property type="term" value="F:flavin adenine dinucleotide binding"/>
    <property type="evidence" value="ECO:0007669"/>
    <property type="project" value="InterPro"/>
</dbReference>
<evidence type="ECO:0000256" key="3">
    <source>
        <dbReference type="ARBA" id="ARBA00009347"/>
    </source>
</evidence>
<dbReference type="GO" id="GO:0003995">
    <property type="term" value="F:acyl-CoA dehydrogenase activity"/>
    <property type="evidence" value="ECO:0007669"/>
    <property type="project" value="InterPro"/>
</dbReference>
<dbReference type="RefSeq" id="WP_175129353.1">
    <property type="nucleotide sequence ID" value="NZ_CADILD010000002.1"/>
</dbReference>
<dbReference type="PROSITE" id="PS00073">
    <property type="entry name" value="ACYL_COA_DH_2"/>
    <property type="match status" value="1"/>
</dbReference>
<evidence type="ECO:0000259" key="12">
    <source>
        <dbReference type="Pfam" id="PF02771"/>
    </source>
</evidence>
<feature type="domain" description="Acyl-CoA dehydrogenase/oxidase N-terminal" evidence="12">
    <location>
        <begin position="20"/>
        <end position="128"/>
    </location>
</feature>
<comment type="similarity">
    <text evidence="3">Belongs to the acyl-CoA dehydrogenase family.</text>
</comment>
<dbReference type="Pfam" id="PF00441">
    <property type="entry name" value="Acyl-CoA_dh_1"/>
    <property type="match status" value="1"/>
</dbReference>
<dbReference type="PANTHER" id="PTHR48083:SF20">
    <property type="entry name" value="LONG-CHAIN SPECIFIC ACYL-COA DEHYDROGENASE, MITOCHONDRIAL"/>
    <property type="match status" value="1"/>
</dbReference>
<gene>
    <name evidence="13" type="primary">mmgC_3</name>
    <name evidence="13" type="ORF">LMG1861_04050</name>
</gene>
<dbReference type="Proteomes" id="UP000494105">
    <property type="component" value="Unassembled WGS sequence"/>
</dbReference>
<dbReference type="InterPro" id="IPR046373">
    <property type="entry name" value="Acyl-CoA_Oxase/DH_mid-dom_sf"/>
</dbReference>
<evidence type="ECO:0000313" key="14">
    <source>
        <dbReference type="Proteomes" id="UP000494105"/>
    </source>
</evidence>
<dbReference type="PANTHER" id="PTHR48083">
    <property type="entry name" value="MEDIUM-CHAIN SPECIFIC ACYL-COA DEHYDROGENASE, MITOCHONDRIAL-RELATED"/>
    <property type="match status" value="1"/>
</dbReference>
<dbReference type="Gene3D" id="1.10.540.10">
    <property type="entry name" value="Acyl-CoA dehydrogenase/oxidase, N-terminal domain"/>
    <property type="match status" value="1"/>
</dbReference>
<dbReference type="Pfam" id="PF02771">
    <property type="entry name" value="Acyl-CoA_dh_N"/>
    <property type="match status" value="1"/>
</dbReference>
<comment type="function">
    <text evidence="7">Catalyzes the dehydrogenation at the alpha-beta position of ACP-bound acyl chains. This results in the introduction of a double bond in the lipidic chain, which is further transferred to the epsilon-amino group of lysine residue in the mycobactin core by MbtK.</text>
</comment>
<dbReference type="FunFam" id="2.40.110.10:FF:000002">
    <property type="entry name" value="Acyl-CoA dehydrogenase fadE12"/>
    <property type="match status" value="1"/>
</dbReference>
<accession>A0A6S7E4Y5</accession>
<keyword evidence="6 13" id="KW-0560">Oxidoreductase</keyword>
<evidence type="ECO:0000256" key="9">
    <source>
        <dbReference type="ARBA" id="ARBA00042660"/>
    </source>
</evidence>
<dbReference type="InterPro" id="IPR006089">
    <property type="entry name" value="Acyl-CoA_DH_CS"/>
</dbReference>
<evidence type="ECO:0000313" key="13">
    <source>
        <dbReference type="EMBL" id="CAB3895872.1"/>
    </source>
</evidence>
<organism evidence="13 14">
    <name type="scientific">Achromobacter piechaudii</name>
    <dbReference type="NCBI Taxonomy" id="72556"/>
    <lineage>
        <taxon>Bacteria</taxon>
        <taxon>Pseudomonadati</taxon>
        <taxon>Pseudomonadota</taxon>
        <taxon>Betaproteobacteria</taxon>
        <taxon>Burkholderiales</taxon>
        <taxon>Alcaligenaceae</taxon>
        <taxon>Achromobacter</taxon>
    </lineage>
</organism>
<evidence type="ECO:0000256" key="5">
    <source>
        <dbReference type="ARBA" id="ARBA00022827"/>
    </source>
</evidence>
<evidence type="ECO:0000256" key="1">
    <source>
        <dbReference type="ARBA" id="ARBA00001974"/>
    </source>
</evidence>
<feature type="domain" description="Acyl-CoA dehydrogenase/oxidase C-terminal" evidence="10">
    <location>
        <begin position="243"/>
        <end position="389"/>
    </location>
</feature>
<dbReference type="Gene3D" id="2.40.110.10">
    <property type="entry name" value="Butyryl-CoA Dehydrogenase, subunit A, domain 2"/>
    <property type="match status" value="1"/>
</dbReference>
<dbReference type="InterPro" id="IPR006091">
    <property type="entry name" value="Acyl-CoA_Oxase/DH_mid-dom"/>
</dbReference>
<keyword evidence="4" id="KW-0285">Flavoprotein</keyword>
<dbReference type="InterPro" id="IPR009075">
    <property type="entry name" value="AcylCo_DH/oxidase_C"/>
</dbReference>
<evidence type="ECO:0000259" key="11">
    <source>
        <dbReference type="Pfam" id="PF02770"/>
    </source>
</evidence>
<evidence type="ECO:0000256" key="4">
    <source>
        <dbReference type="ARBA" id="ARBA00022630"/>
    </source>
</evidence>
<dbReference type="FunFam" id="1.20.140.10:FF:000001">
    <property type="entry name" value="Acyl-CoA dehydrogenase"/>
    <property type="match status" value="1"/>
</dbReference>
<dbReference type="Gene3D" id="1.20.140.10">
    <property type="entry name" value="Butyryl-CoA Dehydrogenase, subunit A, domain 3"/>
    <property type="match status" value="1"/>
</dbReference>
<evidence type="ECO:0000256" key="8">
    <source>
        <dbReference type="ARBA" id="ARBA00040394"/>
    </source>
</evidence>
<dbReference type="GO" id="GO:0033539">
    <property type="term" value="P:fatty acid beta-oxidation using acyl-CoA dehydrogenase"/>
    <property type="evidence" value="ECO:0007669"/>
    <property type="project" value="TreeGrafter"/>
</dbReference>
<dbReference type="SUPFAM" id="SSF56645">
    <property type="entry name" value="Acyl-CoA dehydrogenase NM domain-like"/>
    <property type="match status" value="1"/>
</dbReference>
<dbReference type="Pfam" id="PF02770">
    <property type="entry name" value="Acyl-CoA_dh_M"/>
    <property type="match status" value="1"/>
</dbReference>
<dbReference type="InterPro" id="IPR009100">
    <property type="entry name" value="AcylCoA_DH/oxidase_NM_dom_sf"/>
</dbReference>
<keyword evidence="5" id="KW-0274">FAD</keyword>
<reference evidence="13 14" key="1">
    <citation type="submission" date="2020-04" db="EMBL/GenBank/DDBJ databases">
        <authorList>
            <person name="De Canck E."/>
        </authorList>
    </citation>
    <scope>NUCLEOTIDE SEQUENCE [LARGE SCALE GENOMIC DNA]</scope>
    <source>
        <strain evidence="13 14">LMG 1861</strain>
    </source>
</reference>
<dbReference type="SUPFAM" id="SSF47203">
    <property type="entry name" value="Acyl-CoA dehydrogenase C-terminal domain-like"/>
    <property type="match status" value="1"/>
</dbReference>
<dbReference type="AlphaFoldDB" id="A0A6S7E4Y5"/>
<dbReference type="InterPro" id="IPR036250">
    <property type="entry name" value="AcylCo_DH-like_C"/>
</dbReference>
<comment type="pathway">
    <text evidence="2">Siderophore biosynthesis; mycobactin biosynthesis.</text>
</comment>
<dbReference type="InterPro" id="IPR013786">
    <property type="entry name" value="AcylCoA_DH/ox_N"/>
</dbReference>
<dbReference type="PROSITE" id="PS00072">
    <property type="entry name" value="ACYL_COA_DH_1"/>
    <property type="match status" value="1"/>
</dbReference>
<name>A0A6S7E4Y5_9BURK</name>
<comment type="cofactor">
    <cofactor evidence="1">
        <name>FAD</name>
        <dbReference type="ChEBI" id="CHEBI:57692"/>
    </cofactor>
</comment>
<dbReference type="EMBL" id="CADILD010000002">
    <property type="protein sequence ID" value="CAB3895872.1"/>
    <property type="molecule type" value="Genomic_DNA"/>
</dbReference>
<feature type="domain" description="Acyl-CoA oxidase/dehydrogenase middle" evidence="11">
    <location>
        <begin position="132"/>
        <end position="228"/>
    </location>
</feature>
<protein>
    <recommendedName>
        <fullName evidence="8">Acyl-[acyl-carrier-protein] dehydrogenase MbtN</fullName>
    </recommendedName>
    <alternativeName>
        <fullName evidence="9">Mycobactin synthase protein N</fullName>
    </alternativeName>
</protein>